<dbReference type="EMBL" id="CP017146">
    <property type="protein sequence ID" value="QHO68735.1"/>
    <property type="molecule type" value="Genomic_DNA"/>
</dbReference>
<dbReference type="KEGG" id="mant:BHD05_02865"/>
<keyword evidence="1" id="KW-1133">Transmembrane helix</keyword>
<dbReference type="AlphaFoldDB" id="A0A7L5AG86"/>
<gene>
    <name evidence="2" type="ORF">BHD05_02865</name>
</gene>
<sequence>MDSVVLATQSVPHIRRAAPTWRRFGGFVTSLTVLLTVLVPAAGSAASDFVIDEGTLVEVEGTLLVLAGQESAEDHAAHDVHGPRELTTLLPDEIRLVTDDGTSIPLGGGLPENVETGDRLRGTLSVPADSIGAINNSIAEAIAGETRQGIVDHDSVVGQEIIDASEALDTPLVVDDAMITPETSAAISAVAHTLEVIVVTLPADPANIVASDGALQTLTSRLSGFWNSQTNGQVASFSITGSVRRVVSANACNPQAMWDEGAELFNAPTTTWWMSAGRHMLVVAPNECGGGTGKGTVGSVPSGGLAYAAYSAPTFEQTVGHELGHNLSLRHSNAMQCDEVTACADTEYADFYDVMAAGYAFNGVGNAQLPALNVTQKKRVNGLGNDLVTVSLPSTVAAASTAFTLNPASATSGIRGLEVVDPTTGAVYYVEYRSGTGIDANSIYSRAVVPGYAPGLRILRIRDNNTSAALTLANSTYRNHYLKPGQSLTSLGDGANILFTSSGATAQVVVTLGIAPKAMNTATPTISGTVKVGARLTANAGTWSPAPVYLSYQWLRNGTAISGATSNTYVPTLADVRSKISVKVTGTKSGYASVSRWSASTVTVPLAVQRFGGADRYATAITMSRTFAPGVGVLYVARGSDYPDALSAAPAAAAAGGALLLVTTTEIPAAVKAEIERLKPKKIIVVGSTGSINAAVYTQLAKLTQSITRHGGADRYASSRVIVDAAFGVTGVDRVYLATGRNFPDALSASAAAGANNGAVILVDGSTGTLDAATIDLIRKLNPTDIVLAGGPAVLSTGIENSAKALKLPGGTLRLMGPDRFSTSLALNDNAFTTASTVYIATGYNFPDALAGAPLAGTNNAPLYVVPGGCVPKATVAAINEYGATKLVLLGGTSTVSTAVERLAPCAV</sequence>
<reference evidence="2 3" key="1">
    <citation type="submission" date="2016-09" db="EMBL/GenBank/DDBJ databases">
        <title>Complete genome sequence of microbes from the polar regions.</title>
        <authorList>
            <person name="Liao L."/>
            <person name="Chen B."/>
        </authorList>
    </citation>
    <scope>NUCLEOTIDE SEQUENCE [LARGE SCALE GENOMIC DNA]</scope>
    <source>
        <strain evidence="2 3">ZS314</strain>
    </source>
</reference>
<evidence type="ECO:0000313" key="2">
    <source>
        <dbReference type="EMBL" id="QHO68735.1"/>
    </source>
</evidence>
<dbReference type="Proteomes" id="UP000464507">
    <property type="component" value="Chromosome"/>
</dbReference>
<proteinExistence type="predicted"/>
<accession>A0A7L5AG86</accession>
<protein>
    <recommendedName>
        <fullName evidence="4">Cell wall-binding protein</fullName>
    </recommendedName>
</protein>
<organism evidence="2 3">
    <name type="scientific">Marisediminicola antarctica</name>
    <dbReference type="NCBI Taxonomy" id="674079"/>
    <lineage>
        <taxon>Bacteria</taxon>
        <taxon>Bacillati</taxon>
        <taxon>Actinomycetota</taxon>
        <taxon>Actinomycetes</taxon>
        <taxon>Micrococcales</taxon>
        <taxon>Microbacteriaceae</taxon>
        <taxon>Marisediminicola</taxon>
    </lineage>
</organism>
<name>A0A7L5AG86_9MICO</name>
<feature type="transmembrane region" description="Helical" evidence="1">
    <location>
        <begin position="24"/>
        <end position="43"/>
    </location>
</feature>
<keyword evidence="1" id="KW-0812">Transmembrane</keyword>
<dbReference type="PANTHER" id="PTHR30032:SF8">
    <property type="entry name" value="GERMINATION-SPECIFIC N-ACETYLMURAMOYL-L-ALANINE AMIDASE"/>
    <property type="match status" value="1"/>
</dbReference>
<dbReference type="PANTHER" id="PTHR30032">
    <property type="entry name" value="N-ACETYLMURAMOYL-L-ALANINE AMIDASE-RELATED"/>
    <property type="match status" value="1"/>
</dbReference>
<evidence type="ECO:0000256" key="1">
    <source>
        <dbReference type="SAM" id="Phobius"/>
    </source>
</evidence>
<dbReference type="InterPro" id="IPR007253">
    <property type="entry name" value="Cell_wall-bd_2"/>
</dbReference>
<dbReference type="SUPFAM" id="SSF55486">
    <property type="entry name" value="Metalloproteases ('zincins'), catalytic domain"/>
    <property type="match status" value="1"/>
</dbReference>
<keyword evidence="1" id="KW-0472">Membrane</keyword>
<evidence type="ECO:0000313" key="3">
    <source>
        <dbReference type="Proteomes" id="UP000464507"/>
    </source>
</evidence>
<evidence type="ECO:0008006" key="4">
    <source>
        <dbReference type="Google" id="ProtNLM"/>
    </source>
</evidence>
<dbReference type="Pfam" id="PF04122">
    <property type="entry name" value="CW_binding_2"/>
    <property type="match status" value="3"/>
</dbReference>
<keyword evidence="3" id="KW-1185">Reference proteome</keyword>
<dbReference type="Gene3D" id="2.60.40.2700">
    <property type="match status" value="1"/>
</dbReference>
<dbReference type="InterPro" id="IPR051922">
    <property type="entry name" value="Bact_Sporulation_Assoc"/>
</dbReference>